<evidence type="ECO:0000256" key="3">
    <source>
        <dbReference type="ARBA" id="ARBA00022801"/>
    </source>
</evidence>
<dbReference type="Gene3D" id="3.40.720.10">
    <property type="entry name" value="Alkaline Phosphatase, subunit A"/>
    <property type="match status" value="1"/>
</dbReference>
<sequence length="683" mass="74508">MISNTRIRWKTRSAALGWIALIGLSGCAHGAPPAGKSQPQRPNVLIILADDVGWSDIGCYGGEIQTPNLDALAGDGLRFKQFYNSARCSPSRASLLTGLHPHEAGVPVLGTPLNDRCVTLAEVLKPAGYHTYMVGKWHLGEQHTPVSRGFDEFYGMLGGFNTYWKEDPFYTRLPADHPKRVYQPGEFYSTNVFGDYALDFMDEGQKTGGPWMMYLAFNAAHFPLGAPEETIDKYETMYRTKGWDAIREERLAREKALGLVPADLPLTPRSVVPANFINRQTGWADKQNPAWDSLPADRRADLARRMAVYAATIDIMDRNIGRVVAHLKETGQWNNTLIFFLSDNGACAEWDPYGFDQLDSPKNILHTGDALKTVGGPDSYISYGSGWANASNTPWRLYKHYTQEGGIRTPMIVHWPGGLKTKPGATTDQLGYITDFMPTLLTLCGAEYPKERNGVAILPMEGDSLVPAFSGGKLPPRTLCIEHEGNRMVREGDWKLVALAGKPWELYDLHKDPAEMNDLSAGDPKRVQTMSAAWEDWAVRCQVIANPSPQIAGQPIDIRCDVTPQGADGVILAQGGDQRGYALYLQGGKLIFGVREAGKLYTAAVADPPKDKFSLEARLETTGAMTLSINGGPPARGAAPGVIAAQPKDGLSIGEDTQSAVGDYTAPNTLKGKVENVKVTAGK</sequence>
<dbReference type="PANTHER" id="PTHR42693:SF53">
    <property type="entry name" value="ENDO-4-O-SULFATASE"/>
    <property type="match status" value="1"/>
</dbReference>
<dbReference type="PROSITE" id="PS00149">
    <property type="entry name" value="SULFATASE_2"/>
    <property type="match status" value="1"/>
</dbReference>
<keyword evidence="3" id="KW-0378">Hydrolase</keyword>
<keyword evidence="4" id="KW-0106">Calcium</keyword>
<dbReference type="Proteomes" id="UP000287394">
    <property type="component" value="Chromosome"/>
</dbReference>
<evidence type="ECO:0000313" key="5">
    <source>
        <dbReference type="EMBL" id="BDI28786.1"/>
    </source>
</evidence>
<evidence type="ECO:0000256" key="1">
    <source>
        <dbReference type="ARBA" id="ARBA00008779"/>
    </source>
</evidence>
<proteinExistence type="inferred from homology"/>
<keyword evidence="2" id="KW-0479">Metal-binding</keyword>
<dbReference type="Gene3D" id="3.30.1120.10">
    <property type="match status" value="1"/>
</dbReference>
<dbReference type="InterPro" id="IPR017850">
    <property type="entry name" value="Alkaline_phosphatase_core_sf"/>
</dbReference>
<dbReference type="KEGG" id="ccot:CCAX7_008370"/>
<reference evidence="5 6" key="1">
    <citation type="journal article" date="2019" name="Int. J. Syst. Evol. Microbiol.">
        <title>Capsulimonas corticalis gen. nov., sp. nov., an aerobic capsulated bacterium, of a novel bacterial order, Capsulimonadales ord. nov., of the class Armatimonadia of the phylum Armatimonadetes.</title>
        <authorList>
            <person name="Li J."/>
            <person name="Kudo C."/>
            <person name="Tonouchi A."/>
        </authorList>
    </citation>
    <scope>NUCLEOTIDE SEQUENCE [LARGE SCALE GENOMIC DNA]</scope>
    <source>
        <strain evidence="5 6">AX-7</strain>
    </source>
</reference>
<dbReference type="RefSeq" id="WP_218025556.1">
    <property type="nucleotide sequence ID" value="NZ_AP025739.1"/>
</dbReference>
<dbReference type="EMBL" id="AP025739">
    <property type="protein sequence ID" value="BDI28786.1"/>
    <property type="molecule type" value="Genomic_DNA"/>
</dbReference>
<keyword evidence="6" id="KW-1185">Reference proteome</keyword>
<accession>A0A402CTY6</accession>
<evidence type="ECO:0000256" key="2">
    <source>
        <dbReference type="ARBA" id="ARBA00022723"/>
    </source>
</evidence>
<dbReference type="Pfam" id="PF00884">
    <property type="entry name" value="Sulfatase"/>
    <property type="match status" value="1"/>
</dbReference>
<dbReference type="GO" id="GO:0004065">
    <property type="term" value="F:arylsulfatase activity"/>
    <property type="evidence" value="ECO:0007669"/>
    <property type="project" value="TreeGrafter"/>
</dbReference>
<dbReference type="AlphaFoldDB" id="A0A402CTY6"/>
<dbReference type="PANTHER" id="PTHR42693">
    <property type="entry name" value="ARYLSULFATASE FAMILY MEMBER"/>
    <property type="match status" value="1"/>
</dbReference>
<name>A0A402CTY6_9BACT</name>
<dbReference type="GO" id="GO:0046872">
    <property type="term" value="F:metal ion binding"/>
    <property type="evidence" value="ECO:0007669"/>
    <property type="project" value="UniProtKB-KW"/>
</dbReference>
<gene>
    <name evidence="5" type="ORF">CCAX7_008370</name>
</gene>
<dbReference type="PROSITE" id="PS51257">
    <property type="entry name" value="PROKAR_LIPOPROTEIN"/>
    <property type="match status" value="1"/>
</dbReference>
<dbReference type="InterPro" id="IPR050738">
    <property type="entry name" value="Sulfatase"/>
</dbReference>
<dbReference type="SUPFAM" id="SSF53649">
    <property type="entry name" value="Alkaline phosphatase-like"/>
    <property type="match status" value="1"/>
</dbReference>
<evidence type="ECO:0000313" key="6">
    <source>
        <dbReference type="Proteomes" id="UP000287394"/>
    </source>
</evidence>
<organism evidence="5 6">
    <name type="scientific">Capsulimonas corticalis</name>
    <dbReference type="NCBI Taxonomy" id="2219043"/>
    <lineage>
        <taxon>Bacteria</taxon>
        <taxon>Bacillati</taxon>
        <taxon>Armatimonadota</taxon>
        <taxon>Armatimonadia</taxon>
        <taxon>Capsulimonadales</taxon>
        <taxon>Capsulimonadaceae</taxon>
        <taxon>Capsulimonas</taxon>
    </lineage>
</organism>
<dbReference type="InterPro" id="IPR024607">
    <property type="entry name" value="Sulfatase_CS"/>
</dbReference>
<protein>
    <submittedName>
        <fullName evidence="5">Uncharacterized protein</fullName>
    </submittedName>
</protein>
<comment type="similarity">
    <text evidence="1">Belongs to the sulfatase family.</text>
</comment>
<dbReference type="InterPro" id="IPR000917">
    <property type="entry name" value="Sulfatase_N"/>
</dbReference>
<evidence type="ECO:0000256" key="4">
    <source>
        <dbReference type="ARBA" id="ARBA00022837"/>
    </source>
</evidence>
<dbReference type="CDD" id="cd16025">
    <property type="entry name" value="PAS_like"/>
    <property type="match status" value="1"/>
</dbReference>